<dbReference type="Proteomes" id="UP000217076">
    <property type="component" value="Unassembled WGS sequence"/>
</dbReference>
<evidence type="ECO:0000313" key="5">
    <source>
        <dbReference type="Proteomes" id="UP000217076"/>
    </source>
</evidence>
<dbReference type="OrthoDB" id="5362408at2"/>
<protein>
    <submittedName>
        <fullName evidence="4">CRISPR-associated protein</fullName>
    </submittedName>
</protein>
<dbReference type="RefSeq" id="WP_092621533.1">
    <property type="nucleotide sequence ID" value="NZ_FNCV01000013.1"/>
</dbReference>
<gene>
    <name evidence="4" type="ORF">SAMN05421742_11323</name>
</gene>
<feature type="compositionally biased region" description="Polar residues" evidence="2">
    <location>
        <begin position="493"/>
        <end position="503"/>
    </location>
</feature>
<dbReference type="Pfam" id="PF03787">
    <property type="entry name" value="RAMPs"/>
    <property type="match status" value="1"/>
</dbReference>
<reference evidence="5" key="1">
    <citation type="submission" date="2016-10" db="EMBL/GenBank/DDBJ databases">
        <authorList>
            <person name="Varghese N."/>
            <person name="Submissions S."/>
        </authorList>
    </citation>
    <scope>NUCLEOTIDE SEQUENCE [LARGE SCALE GENOMIC DNA]</scope>
    <source>
        <strain evidence="5">930I</strain>
    </source>
</reference>
<dbReference type="InterPro" id="IPR012340">
    <property type="entry name" value="NA-bd_OB-fold"/>
</dbReference>
<dbReference type="Gene3D" id="2.40.50.140">
    <property type="entry name" value="Nucleic acid-binding proteins"/>
    <property type="match status" value="1"/>
</dbReference>
<evidence type="ECO:0000313" key="4">
    <source>
        <dbReference type="EMBL" id="SDH79593.1"/>
    </source>
</evidence>
<keyword evidence="5" id="KW-1185">Reference proteome</keyword>
<evidence type="ECO:0000256" key="2">
    <source>
        <dbReference type="SAM" id="MobiDB-lite"/>
    </source>
</evidence>
<dbReference type="SUPFAM" id="SSF50249">
    <property type="entry name" value="Nucleic acid-binding proteins"/>
    <property type="match status" value="1"/>
</dbReference>
<dbReference type="AlphaFoldDB" id="A0A1G8FBW5"/>
<name>A0A1G8FBW5_9PROT</name>
<sequence>MPEFLNTYHFVPVVEGGENGEQNACLGPTHHLRQVRDALQGGQGRASEEEQIPAGGWGNFSHARWHEGHLSGRITCTLTAEDPLVIGAGQAEDPDTRCTRVEPYMIDGQPAIPATTLKGMLSALVEAASNSAMRVLEKDFKVKKRPKGSVHDYFPRGAQPLSPKRDFLTPAELMFGVVEVHEGGKADRKDDTVALKGRVRCHPGRCASYDPFMEEVRLKILASPKPPSPALYFTPKERDRFIEKSRLNSEEHRARGRKMYLHPSAEPLGEAAIETRAKSWTPQNDGNNNQRVLARPLKPGTRFTFCIDFDDLPQEALDLLLFACRPSEHFRHRLGLGKSIGLGRVQIQVDKVVAVDRRKRYREEDPFACGREHMVWTPEKRDCKELDATDAAAWVVEAMPPWVRAHLMGIGEPRHIGERLVHPPLNQTQHNAFQRRQPAAEEETFKWCAANYDRTKPWQHQYLRDISGGTAGGEDPTAGIQLPPLLTEGHTPDAQQPRQTPSSRKPMPRLAEENEIFGKVKFYRQYKGFGYVKSPDCKMDIYISKEVVEGCGMRDLIDDTRVAVILGGFHGKNPAASHIRKLKKDQGGAGK</sequence>
<feature type="domain" description="CRISPR type III-associated protein" evidence="3">
    <location>
        <begin position="77"/>
        <end position="345"/>
    </location>
</feature>
<feature type="region of interest" description="Disordered" evidence="2">
    <location>
        <begin position="468"/>
        <end position="510"/>
    </location>
</feature>
<keyword evidence="1" id="KW-0051">Antiviral defense</keyword>
<evidence type="ECO:0000259" key="3">
    <source>
        <dbReference type="Pfam" id="PF03787"/>
    </source>
</evidence>
<dbReference type="InterPro" id="IPR005537">
    <property type="entry name" value="RAMP_III_fam"/>
</dbReference>
<dbReference type="STRING" id="83401.SAMN05421742_11323"/>
<dbReference type="EMBL" id="FNCV01000013">
    <property type="protein sequence ID" value="SDH79593.1"/>
    <property type="molecule type" value="Genomic_DNA"/>
</dbReference>
<organism evidence="4 5">
    <name type="scientific">Roseospirillum parvum</name>
    <dbReference type="NCBI Taxonomy" id="83401"/>
    <lineage>
        <taxon>Bacteria</taxon>
        <taxon>Pseudomonadati</taxon>
        <taxon>Pseudomonadota</taxon>
        <taxon>Alphaproteobacteria</taxon>
        <taxon>Rhodospirillales</taxon>
        <taxon>Rhodospirillaceae</taxon>
        <taxon>Roseospirillum</taxon>
    </lineage>
</organism>
<proteinExistence type="predicted"/>
<evidence type="ECO:0000256" key="1">
    <source>
        <dbReference type="ARBA" id="ARBA00023118"/>
    </source>
</evidence>
<accession>A0A1G8FBW5</accession>
<dbReference type="GO" id="GO:0051607">
    <property type="term" value="P:defense response to virus"/>
    <property type="evidence" value="ECO:0007669"/>
    <property type="project" value="UniProtKB-KW"/>
</dbReference>
<dbReference type="CDD" id="cd09726">
    <property type="entry name" value="RAMP_I_III"/>
    <property type="match status" value="1"/>
</dbReference>